<feature type="transmembrane region" description="Helical" evidence="8">
    <location>
        <begin position="57"/>
        <end position="81"/>
    </location>
</feature>
<evidence type="ECO:0000256" key="3">
    <source>
        <dbReference type="ARBA" id="ARBA00022692"/>
    </source>
</evidence>
<dbReference type="AlphaFoldDB" id="A0AAE5AX67"/>
<name>A0AAE5AX67_AGRVI</name>
<evidence type="ECO:0000256" key="2">
    <source>
        <dbReference type="ARBA" id="ARBA00022448"/>
    </source>
</evidence>
<dbReference type="RefSeq" id="WP_156548454.1">
    <property type="nucleotide sequence ID" value="NZ_JABAEJ010000006.1"/>
</dbReference>
<evidence type="ECO:0000259" key="9">
    <source>
        <dbReference type="Pfam" id="PF01545"/>
    </source>
</evidence>
<sequence>MTQDPTPQGHDSHQHPPHDHHPHGQEGHVHPHPHGPGNRHSHVFLGRDHQRNERRTWAVIGVTTVMMVVEIVAGNLFGSMALTADGWHMATHAGAIFVSALAYSLARRHADNSGFTFGTGKFGDLAAFSSAIFLGLVAVIIAWESLWRVFQPVAINFSEAIVIATIGLAVNLVCALLLQEDHHHGHGHHAHSEAPGSHGGRDRNLRAAYIHVLADALTSVMAIAALLLGSLFGWLWLDPLIGIAGAVVIGSWAFGLMRDSGMVLLDHVADSEDLSGTIRRVIEAEGADIADLHVWQLGPGHHGAIVSLVAREPQSPAWYREKLSQIAALSHVTVEVERAEAA</sequence>
<dbReference type="SUPFAM" id="SSF161111">
    <property type="entry name" value="Cation efflux protein transmembrane domain-like"/>
    <property type="match status" value="1"/>
</dbReference>
<keyword evidence="6 8" id="KW-0472">Membrane</keyword>
<evidence type="ECO:0000256" key="1">
    <source>
        <dbReference type="ARBA" id="ARBA00004141"/>
    </source>
</evidence>
<feature type="region of interest" description="Disordered" evidence="7">
    <location>
        <begin position="1"/>
        <end position="43"/>
    </location>
</feature>
<feature type="transmembrane region" description="Helical" evidence="8">
    <location>
        <begin position="240"/>
        <end position="257"/>
    </location>
</feature>
<dbReference type="GO" id="GO:0006882">
    <property type="term" value="P:intracellular zinc ion homeostasis"/>
    <property type="evidence" value="ECO:0007669"/>
    <property type="project" value="InterPro"/>
</dbReference>
<evidence type="ECO:0000256" key="4">
    <source>
        <dbReference type="ARBA" id="ARBA00022989"/>
    </source>
</evidence>
<keyword evidence="5" id="KW-0406">Ion transport</keyword>
<dbReference type="Pfam" id="PF01545">
    <property type="entry name" value="Cation_efflux"/>
    <property type="match status" value="1"/>
</dbReference>
<dbReference type="PANTHER" id="PTHR45755:SF4">
    <property type="entry name" value="ZINC TRANSPORTER 7"/>
    <property type="match status" value="1"/>
</dbReference>
<dbReference type="GO" id="GO:0005385">
    <property type="term" value="F:zinc ion transmembrane transporter activity"/>
    <property type="evidence" value="ECO:0007669"/>
    <property type="project" value="InterPro"/>
</dbReference>
<dbReference type="NCBIfam" id="TIGR01297">
    <property type="entry name" value="CDF"/>
    <property type="match status" value="1"/>
</dbReference>
<feature type="compositionally biased region" description="Basic and acidic residues" evidence="7">
    <location>
        <begin position="10"/>
        <end position="29"/>
    </location>
</feature>
<evidence type="ECO:0000256" key="5">
    <source>
        <dbReference type="ARBA" id="ARBA00023065"/>
    </source>
</evidence>
<gene>
    <name evidence="10" type="primary">dmeF</name>
    <name evidence="10" type="ORF">GOZ95_17515</name>
</gene>
<keyword evidence="3 8" id="KW-0812">Transmembrane</keyword>
<proteinExistence type="predicted"/>
<feature type="transmembrane region" description="Helical" evidence="8">
    <location>
        <begin position="87"/>
        <end position="105"/>
    </location>
</feature>
<dbReference type="Gene3D" id="1.20.1510.10">
    <property type="entry name" value="Cation efflux protein transmembrane domain"/>
    <property type="match status" value="1"/>
</dbReference>
<keyword evidence="4 8" id="KW-1133">Transmembrane helix</keyword>
<feature type="transmembrane region" description="Helical" evidence="8">
    <location>
        <begin position="125"/>
        <end position="143"/>
    </location>
</feature>
<dbReference type="NCBIfam" id="NF033827">
    <property type="entry name" value="CDF_efflux_DmeF"/>
    <property type="match status" value="1"/>
</dbReference>
<dbReference type="PANTHER" id="PTHR45755">
    <property type="match status" value="1"/>
</dbReference>
<dbReference type="InterPro" id="IPR058533">
    <property type="entry name" value="Cation_efflux_TM"/>
</dbReference>
<evidence type="ECO:0000256" key="7">
    <source>
        <dbReference type="SAM" id="MobiDB-lite"/>
    </source>
</evidence>
<keyword evidence="2" id="KW-0813">Transport</keyword>
<organism evidence="10 11">
    <name type="scientific">Agrobacterium vitis</name>
    <name type="common">Rhizobium vitis</name>
    <dbReference type="NCBI Taxonomy" id="373"/>
    <lineage>
        <taxon>Bacteria</taxon>
        <taxon>Pseudomonadati</taxon>
        <taxon>Pseudomonadota</taxon>
        <taxon>Alphaproteobacteria</taxon>
        <taxon>Hyphomicrobiales</taxon>
        <taxon>Rhizobiaceae</taxon>
        <taxon>Rhizobium/Agrobacterium group</taxon>
        <taxon>Agrobacterium</taxon>
    </lineage>
</organism>
<dbReference type="GO" id="GO:0016020">
    <property type="term" value="C:membrane"/>
    <property type="evidence" value="ECO:0007669"/>
    <property type="project" value="UniProtKB-SubCell"/>
</dbReference>
<evidence type="ECO:0000313" key="11">
    <source>
        <dbReference type="Proteomes" id="UP000436692"/>
    </source>
</evidence>
<dbReference type="InterPro" id="IPR002524">
    <property type="entry name" value="Cation_efflux"/>
</dbReference>
<feature type="transmembrane region" description="Helical" evidence="8">
    <location>
        <begin position="155"/>
        <end position="178"/>
    </location>
</feature>
<feature type="domain" description="Cation efflux protein transmembrane" evidence="9">
    <location>
        <begin position="57"/>
        <end position="265"/>
    </location>
</feature>
<dbReference type="EMBL" id="WPHM01000009">
    <property type="protein sequence ID" value="MUZ59244.1"/>
    <property type="molecule type" value="Genomic_DNA"/>
</dbReference>
<reference evidence="10 11" key="1">
    <citation type="submission" date="2019-12" db="EMBL/GenBank/DDBJ databases">
        <title>Whole-genome sequencing of Allorhizobium vitis.</title>
        <authorList>
            <person name="Gan H.M."/>
            <person name="Szegedi E."/>
            <person name="Burr T."/>
            <person name="Savka M.A."/>
        </authorList>
    </citation>
    <scope>NUCLEOTIDE SEQUENCE [LARGE SCALE GENOMIC DNA]</scope>
    <source>
        <strain evidence="10 11">CG989</strain>
    </source>
</reference>
<feature type="transmembrane region" description="Helical" evidence="8">
    <location>
        <begin position="208"/>
        <end position="234"/>
    </location>
</feature>
<dbReference type="InterPro" id="IPR027469">
    <property type="entry name" value="Cation_efflux_TMD_sf"/>
</dbReference>
<protein>
    <submittedName>
        <fullName evidence="10">CDF family Co(II)/Ni(II) efflux transporter DmeF</fullName>
    </submittedName>
</protein>
<dbReference type="InterPro" id="IPR045316">
    <property type="entry name" value="Msc2-like"/>
</dbReference>
<evidence type="ECO:0000313" key="10">
    <source>
        <dbReference type="EMBL" id="MUZ59244.1"/>
    </source>
</evidence>
<evidence type="ECO:0000256" key="8">
    <source>
        <dbReference type="SAM" id="Phobius"/>
    </source>
</evidence>
<feature type="compositionally biased region" description="Basic residues" evidence="7">
    <location>
        <begin position="30"/>
        <end position="42"/>
    </location>
</feature>
<dbReference type="Proteomes" id="UP000436692">
    <property type="component" value="Unassembled WGS sequence"/>
</dbReference>
<comment type="caution">
    <text evidence="10">The sequence shown here is derived from an EMBL/GenBank/DDBJ whole genome shotgun (WGS) entry which is preliminary data.</text>
</comment>
<accession>A0AAE5AX67</accession>
<comment type="subcellular location">
    <subcellularLocation>
        <location evidence="1">Membrane</location>
        <topology evidence="1">Multi-pass membrane protein</topology>
    </subcellularLocation>
</comment>
<evidence type="ECO:0000256" key="6">
    <source>
        <dbReference type="ARBA" id="ARBA00023136"/>
    </source>
</evidence>